<dbReference type="Pfam" id="PF00155">
    <property type="entry name" value="Aminotran_1_2"/>
    <property type="match status" value="1"/>
</dbReference>
<organism evidence="8 9">
    <name type="scientific">Owenia fusiformis</name>
    <name type="common">Polychaete worm</name>
    <dbReference type="NCBI Taxonomy" id="6347"/>
    <lineage>
        <taxon>Eukaryota</taxon>
        <taxon>Metazoa</taxon>
        <taxon>Spiralia</taxon>
        <taxon>Lophotrochozoa</taxon>
        <taxon>Annelida</taxon>
        <taxon>Polychaeta</taxon>
        <taxon>Sedentaria</taxon>
        <taxon>Canalipalpata</taxon>
        <taxon>Sabellida</taxon>
        <taxon>Oweniida</taxon>
        <taxon>Oweniidae</taxon>
        <taxon>Owenia</taxon>
    </lineage>
</organism>
<keyword evidence="5" id="KW-0663">Pyridoxal phosphate</keyword>
<dbReference type="PANTHER" id="PTHR46383">
    <property type="entry name" value="ASPARTATE AMINOTRANSFERASE"/>
    <property type="match status" value="1"/>
</dbReference>
<dbReference type="Pfam" id="PF15299">
    <property type="entry name" value="ALS2CR8"/>
    <property type="match status" value="1"/>
</dbReference>
<dbReference type="SUPFAM" id="SSF53383">
    <property type="entry name" value="PLP-dependent transferases"/>
    <property type="match status" value="1"/>
</dbReference>
<protein>
    <recommendedName>
        <fullName evidence="7">Aminotransferase class I/classII large domain-containing protein</fullName>
    </recommendedName>
</protein>
<dbReference type="GO" id="GO:0030170">
    <property type="term" value="F:pyridoxal phosphate binding"/>
    <property type="evidence" value="ECO:0007669"/>
    <property type="project" value="InterPro"/>
</dbReference>
<dbReference type="InterPro" id="IPR029309">
    <property type="entry name" value="CaRF"/>
</dbReference>
<dbReference type="InterPro" id="IPR015424">
    <property type="entry name" value="PyrdxlP-dep_Trfase"/>
</dbReference>
<dbReference type="InterPro" id="IPR004839">
    <property type="entry name" value="Aminotransferase_I/II_large"/>
</dbReference>
<evidence type="ECO:0000256" key="4">
    <source>
        <dbReference type="ARBA" id="ARBA00022679"/>
    </source>
</evidence>
<comment type="cofactor">
    <cofactor evidence="1">
        <name>pyridoxal 5'-phosphate</name>
        <dbReference type="ChEBI" id="CHEBI:597326"/>
    </cofactor>
</comment>
<evidence type="ECO:0000256" key="1">
    <source>
        <dbReference type="ARBA" id="ARBA00001933"/>
    </source>
</evidence>
<dbReference type="GO" id="GO:0008483">
    <property type="term" value="F:transaminase activity"/>
    <property type="evidence" value="ECO:0007669"/>
    <property type="project" value="UniProtKB-KW"/>
</dbReference>
<dbReference type="PROSITE" id="PS00105">
    <property type="entry name" value="AA_TRANSFER_CLASS_1"/>
    <property type="match status" value="1"/>
</dbReference>
<proteinExistence type="inferred from homology"/>
<comment type="similarity">
    <text evidence="2">Belongs to the class-I pyridoxal-phosphate-dependent aminotransferase family.</text>
</comment>
<gene>
    <name evidence="8" type="ORF">OFUS_LOCUS368</name>
</gene>
<evidence type="ECO:0000256" key="5">
    <source>
        <dbReference type="ARBA" id="ARBA00022898"/>
    </source>
</evidence>
<dbReference type="PANTHER" id="PTHR46383:SF1">
    <property type="entry name" value="ASPARTATE AMINOTRANSFERASE"/>
    <property type="match status" value="1"/>
</dbReference>
<feature type="domain" description="Aminotransferase class I/classII large" evidence="7">
    <location>
        <begin position="322"/>
        <end position="651"/>
    </location>
</feature>
<keyword evidence="9" id="KW-1185">Reference proteome</keyword>
<dbReference type="InterPro" id="IPR015422">
    <property type="entry name" value="PyrdxlP-dep_Trfase_small"/>
</dbReference>
<sequence>MKQEKTVSKWRNDSVQTQFRQPLEDILASVLGKERWNLRWTNNAEKLVVVPYDGIPFLHCGKRSFCCHLGPDKDKHKKERMVAKRQERFAELDDNNRPSTRRRHTKKIGCPSKVYQLRIVKFPGYSVERNTPTERYAAAKRFRRDLTNGGVEIETQELFFLKIPPDQLHQGHPVGLPYIPQKMERKRPAVPAPRKSRSKKARMEREQQKQEKLKQQQMVHQQGQQQHWTVYQQQQLADRAMYQEQQEYFLQIPDTADDVLNDEIIYDGIISSDIQEGIMDEHIENSESLVRPDLAGYCPASNLSFNEHITQLKKQGKEVYHFAFGQSPFPIMDHAQEALREHAGENAYLPVAGLKDLQKAVCRFHSRYDWMNELLDNQVIIGPGTKELIFLLMNVFNGVVLVVSPSWTTYKPQVTLSHHKPYTIQTTLEGEWRITPEAIEQTILSNNLTGNKLLILCNPDNPTGTSYSAHHLASLATVCRRHNIIVLSDEIYARLHFQQSHVSLAKYYPEGTILGSGLSKWASAGGWRLGYQIYPRELNELKAAVRSAASHTYSCAAAPMQYAAIKLFANSEACDEYIKATTKIMSTLGNYSYRELTSVGVKAVRPKAGYYMMPDFEVCRAGLLKKDLHSCEDMVQLMFKESKVAVMAAGPAFLRPEHELTTRLCFVDFDGKPALEAYRALGPDPTLDDSFIQQYCPNVYNGIQALKKWVVKYSA</sequence>
<dbReference type="Gene3D" id="3.90.1150.10">
    <property type="entry name" value="Aspartate Aminotransferase, domain 1"/>
    <property type="match status" value="1"/>
</dbReference>
<dbReference type="OrthoDB" id="7042322at2759"/>
<dbReference type="Gene3D" id="3.40.640.10">
    <property type="entry name" value="Type I PLP-dependent aspartate aminotransferase-like (Major domain)"/>
    <property type="match status" value="1"/>
</dbReference>
<evidence type="ECO:0000313" key="8">
    <source>
        <dbReference type="EMBL" id="CAH1772640.1"/>
    </source>
</evidence>
<reference evidence="8" key="1">
    <citation type="submission" date="2022-03" db="EMBL/GenBank/DDBJ databases">
        <authorList>
            <person name="Martin C."/>
        </authorList>
    </citation>
    <scope>NUCLEOTIDE SEQUENCE</scope>
</reference>
<evidence type="ECO:0000313" key="9">
    <source>
        <dbReference type="Proteomes" id="UP000749559"/>
    </source>
</evidence>
<dbReference type="InterPro" id="IPR050596">
    <property type="entry name" value="AspAT/PAT-like"/>
</dbReference>
<comment type="caution">
    <text evidence="8">The sequence shown here is derived from an EMBL/GenBank/DDBJ whole genome shotgun (WGS) entry which is preliminary data.</text>
</comment>
<keyword evidence="4" id="KW-0808">Transferase</keyword>
<dbReference type="InterPro" id="IPR015421">
    <property type="entry name" value="PyrdxlP-dep_Trfase_major"/>
</dbReference>
<dbReference type="InterPro" id="IPR004838">
    <property type="entry name" value="NHTrfase_class1_PyrdxlP-BS"/>
</dbReference>
<feature type="region of interest" description="Disordered" evidence="6">
    <location>
        <begin position="183"/>
        <end position="212"/>
    </location>
</feature>
<keyword evidence="3" id="KW-0032">Aminotransferase</keyword>
<feature type="compositionally biased region" description="Basic and acidic residues" evidence="6">
    <location>
        <begin position="201"/>
        <end position="212"/>
    </location>
</feature>
<dbReference type="EMBL" id="CAIIXF020000001">
    <property type="protein sequence ID" value="CAH1772640.1"/>
    <property type="molecule type" value="Genomic_DNA"/>
</dbReference>
<accession>A0A8S4MUY6</accession>
<dbReference type="GO" id="GO:0006520">
    <property type="term" value="P:amino acid metabolic process"/>
    <property type="evidence" value="ECO:0007669"/>
    <property type="project" value="InterPro"/>
</dbReference>
<dbReference type="Proteomes" id="UP000749559">
    <property type="component" value="Unassembled WGS sequence"/>
</dbReference>
<name>A0A8S4MUY6_OWEFU</name>
<dbReference type="CDD" id="cd00609">
    <property type="entry name" value="AAT_like"/>
    <property type="match status" value="1"/>
</dbReference>
<evidence type="ECO:0000256" key="3">
    <source>
        <dbReference type="ARBA" id="ARBA00022576"/>
    </source>
</evidence>
<dbReference type="AlphaFoldDB" id="A0A8S4MUY6"/>
<evidence type="ECO:0000256" key="6">
    <source>
        <dbReference type="SAM" id="MobiDB-lite"/>
    </source>
</evidence>
<evidence type="ECO:0000259" key="7">
    <source>
        <dbReference type="Pfam" id="PF00155"/>
    </source>
</evidence>
<dbReference type="GO" id="GO:0003700">
    <property type="term" value="F:DNA-binding transcription factor activity"/>
    <property type="evidence" value="ECO:0007669"/>
    <property type="project" value="InterPro"/>
</dbReference>
<evidence type="ECO:0000256" key="2">
    <source>
        <dbReference type="ARBA" id="ARBA00007441"/>
    </source>
</evidence>